<dbReference type="NCBIfam" id="TIGR03696">
    <property type="entry name" value="Rhs_assc_core"/>
    <property type="match status" value="1"/>
</dbReference>
<feature type="domain" description="DUF6531" evidence="3">
    <location>
        <begin position="81"/>
        <end position="154"/>
    </location>
</feature>
<dbReference type="Pfam" id="PF14427">
    <property type="entry name" value="Pput2613-deam"/>
    <property type="match status" value="1"/>
</dbReference>
<organism evidence="5 6">
    <name type="scientific">Sorangium cellulosum</name>
    <name type="common">Polyangium cellulosum</name>
    <dbReference type="NCBI Taxonomy" id="56"/>
    <lineage>
        <taxon>Bacteria</taxon>
        <taxon>Pseudomonadati</taxon>
        <taxon>Myxococcota</taxon>
        <taxon>Polyangia</taxon>
        <taxon>Polyangiales</taxon>
        <taxon>Polyangiaceae</taxon>
        <taxon>Sorangium</taxon>
    </lineage>
</organism>
<evidence type="ECO:0000256" key="2">
    <source>
        <dbReference type="SAM" id="MobiDB-lite"/>
    </source>
</evidence>
<feature type="compositionally biased region" description="Gly residues" evidence="2">
    <location>
        <begin position="21"/>
        <end position="52"/>
    </location>
</feature>
<evidence type="ECO:0000313" key="6">
    <source>
        <dbReference type="Proteomes" id="UP000238348"/>
    </source>
</evidence>
<dbReference type="InterPro" id="IPR045351">
    <property type="entry name" value="DUF6531"/>
</dbReference>
<protein>
    <submittedName>
        <fullName evidence="5">Uncharacterized protein</fullName>
    </submittedName>
</protein>
<keyword evidence="1" id="KW-0677">Repeat</keyword>
<feature type="domain" description="Teneurin-like YD-shell" evidence="4">
    <location>
        <begin position="840"/>
        <end position="1096"/>
    </location>
</feature>
<dbReference type="InterPro" id="IPR050708">
    <property type="entry name" value="T6SS_VgrG/RHS"/>
</dbReference>
<dbReference type="Proteomes" id="UP000238348">
    <property type="component" value="Chromosome"/>
</dbReference>
<gene>
    <name evidence="5" type="ORF">SOCE26_050880</name>
</gene>
<evidence type="ECO:0000259" key="4">
    <source>
        <dbReference type="Pfam" id="PF25023"/>
    </source>
</evidence>
<dbReference type="InterPro" id="IPR056823">
    <property type="entry name" value="TEN-like_YD-shell"/>
</dbReference>
<accession>A0A2L0EWG7</accession>
<reference evidence="5 6" key="1">
    <citation type="submission" date="2015-09" db="EMBL/GenBank/DDBJ databases">
        <title>Sorangium comparison.</title>
        <authorList>
            <person name="Zaburannyi N."/>
            <person name="Bunk B."/>
            <person name="Overmann J."/>
            <person name="Mueller R."/>
        </authorList>
    </citation>
    <scope>NUCLEOTIDE SEQUENCE [LARGE SCALE GENOMIC DNA]</scope>
    <source>
        <strain evidence="5 6">So ce26</strain>
    </source>
</reference>
<feature type="region of interest" description="Disordered" evidence="2">
    <location>
        <begin position="1"/>
        <end position="57"/>
    </location>
</feature>
<evidence type="ECO:0000256" key="1">
    <source>
        <dbReference type="ARBA" id="ARBA00022737"/>
    </source>
</evidence>
<dbReference type="Pfam" id="PF25023">
    <property type="entry name" value="TEN_YD-shell"/>
    <property type="match status" value="1"/>
</dbReference>
<dbReference type="NCBIfam" id="TIGR01643">
    <property type="entry name" value="YD_repeat_2x"/>
    <property type="match status" value="7"/>
</dbReference>
<dbReference type="Pfam" id="PF05593">
    <property type="entry name" value="RHS_repeat"/>
    <property type="match status" value="3"/>
</dbReference>
<dbReference type="EMBL" id="CP012673">
    <property type="protein sequence ID" value="AUX43636.1"/>
    <property type="molecule type" value="Genomic_DNA"/>
</dbReference>
<evidence type="ECO:0000313" key="5">
    <source>
        <dbReference type="EMBL" id="AUX43636.1"/>
    </source>
</evidence>
<dbReference type="InterPro" id="IPR027472">
    <property type="entry name" value="Pput2613-NH3ase"/>
</dbReference>
<dbReference type="Pfam" id="PF20148">
    <property type="entry name" value="DUF6531"/>
    <property type="match status" value="1"/>
</dbReference>
<dbReference type="InterPro" id="IPR006530">
    <property type="entry name" value="YD"/>
</dbReference>
<dbReference type="InterPro" id="IPR031325">
    <property type="entry name" value="RHS_repeat"/>
</dbReference>
<dbReference type="Gene3D" id="2.180.10.10">
    <property type="entry name" value="RHS repeat-associated core"/>
    <property type="match status" value="3"/>
</dbReference>
<dbReference type="PANTHER" id="PTHR32305:SF15">
    <property type="entry name" value="PROTEIN RHSA-RELATED"/>
    <property type="match status" value="1"/>
</dbReference>
<feature type="compositionally biased region" description="Low complexity" evidence="2">
    <location>
        <begin position="1"/>
        <end position="13"/>
    </location>
</feature>
<name>A0A2L0EWG7_SORCE</name>
<proteinExistence type="predicted"/>
<dbReference type="InterPro" id="IPR022385">
    <property type="entry name" value="Rhs_assc_core"/>
</dbReference>
<evidence type="ECO:0000259" key="3">
    <source>
        <dbReference type="Pfam" id="PF20148"/>
    </source>
</evidence>
<dbReference type="PANTHER" id="PTHR32305">
    <property type="match status" value="1"/>
</dbReference>
<sequence length="1311" mass="144038">MATSPAPDAAAPPGMCPGIAVLGGGGGSGDGDGDGSGGSGGAGGGGKGNGEGGEGDGKNSGTCGAGANGGCTNCKSSQSRGDPVDVVTGGVHTIPKLDFRLPGSFDLEFLRSFTNHRRTRDVGLGLGWNHSLAWSLDVGRRHTTVRAGDGRVVELPRLEVGQEAILGGWGIRRTQRRYVVRPGNEFIHFFEPVAPGSSHHKLVGVAYRNRGIISLHHDHQGRLVEVIDTAKRAILFAWNAGGHIESIRVPQPSGPTITFARYEYDDRRRLVAAIDADGHATRYGYDEDDRLLWLEYPSGITFRFRYGHDDRCVETWGEYPDGKDPALAPDAPAMLHDGKRAKGIYHCRFEYGRGYSEVVDSVRLQRFEAGPDGQVAKAVSARGGVTDRVFDESGNTVALTDPNAATWTWRYDALGLVVEESDPEGHAFRFARDAGGRPCEIVNPAGGVTTIQRDAFGEVVLVRDPAGGTLQFTLDDSGLVTKVIDQRGGQHRFEYDAHHNCVARTFPNGATYRSAYDWWGRLVAETNPLGAQTRYEYTDSGKLVGVTDALGRRTTLTYDSMGNLSAQTEPDGTTTRWEYAGLDWLYRVEYPDRTELRLQYNREGWLTRVINERGEKHELEYERGGSVTLERDFHGTVTRYGYDLRGDLVWVDRGQGRHVIERSAIGQVVKETAPDDSVQEFQYDTMGALVAATSGNVSFSFVRDVLGHVVREEHRIGARQYTVDTQRNIAGDRIGVSTSLGHQLELRRDVNGRVRELSDQRGRALAIDLSPHGYPVRRELAEGAELLDTYDAEGRLQWRRLVPVGGAAAPAPGQPAWVGARSGAIERYYEYTPVDEVRSVSSSDGSSVEYEYDVRRRLRRRRDNTGATEQYRVDATSNYYEDGPNVPGRRYGKGNQLLQRGNVEYRYDDRGQLAEKRVDGQVWRFEWNAWGQLAAVACPDGRRLEYDYDPFSRRMAKRVLSGNDVLSEQHYVWDLTSLLHEVSVDRSPRPAARRTYLYEEERSATPVGHRDDDSSSWVYYVLDLTGAPNALVSPSGKILGRMDRSTWGRSAPRPGSTAMTNVRFAGQIEDEETGLFYNRYRYYDPDAARYIGPDPAGIEAGLNLYRYGPNPVGWADPLGLVTAPHRMTVGKHQGFKPGDMNSAADRQAGRYVSGSGTCPPELDSLTDPIGEKDGPGHHTEQKFCHDLLEATSKAGKNKGRDLKQPYSLQGNYPPCPNCHAAMMRTAKETGADITYNWGGNSVTYQGGTGNPTNVQGANANSLMGAYSGIQLSDGGRNRAGTTPGEYWGATGITSGAHDAYDNMMRSEGHTK</sequence>